<organism evidence="1 2">
    <name type="scientific">Gnomoniopsis smithogilvyi</name>
    <dbReference type="NCBI Taxonomy" id="1191159"/>
    <lineage>
        <taxon>Eukaryota</taxon>
        <taxon>Fungi</taxon>
        <taxon>Dikarya</taxon>
        <taxon>Ascomycota</taxon>
        <taxon>Pezizomycotina</taxon>
        <taxon>Sordariomycetes</taxon>
        <taxon>Sordariomycetidae</taxon>
        <taxon>Diaporthales</taxon>
        <taxon>Gnomoniaceae</taxon>
        <taxon>Gnomoniopsis</taxon>
    </lineage>
</organism>
<dbReference type="EMBL" id="JAPEVB010000004">
    <property type="protein sequence ID" value="KAJ4389042.1"/>
    <property type="molecule type" value="Genomic_DNA"/>
</dbReference>
<evidence type="ECO:0000313" key="1">
    <source>
        <dbReference type="EMBL" id="KAJ4389042.1"/>
    </source>
</evidence>
<dbReference type="OrthoDB" id="2310150at2759"/>
<dbReference type="InterPro" id="IPR036812">
    <property type="entry name" value="NAD(P)_OxRdtase_dom_sf"/>
</dbReference>
<dbReference type="SUPFAM" id="SSF51430">
    <property type="entry name" value="NAD(P)-linked oxidoreductase"/>
    <property type="match status" value="1"/>
</dbReference>
<accession>A0A9W8YPT5</accession>
<evidence type="ECO:0000313" key="2">
    <source>
        <dbReference type="Proteomes" id="UP001140453"/>
    </source>
</evidence>
<gene>
    <name evidence="1" type="ORF">N0V93_006504</name>
</gene>
<proteinExistence type="predicted"/>
<sequence length="171" mass="18520">MAPAKIVFVAGSFMSSISSAEQVQTNLGILKESGIEKIDTDHTYEDSEQRLGRAHASSDFAIDTKNPGGLSPDPFVLTKDGVLEIMRQSLARLQTDQVSGILTPRPSAGGFLAKTPEQLKARSSTRWDPSSFIGEMYHTLYANKESTLEALGSWHEIAAAEGISGIDMAYR</sequence>
<dbReference type="AlphaFoldDB" id="A0A9W8YPT5"/>
<comment type="caution">
    <text evidence="1">The sequence shown here is derived from an EMBL/GenBank/DDBJ whole genome shotgun (WGS) entry which is preliminary data.</text>
</comment>
<protein>
    <submittedName>
        <fullName evidence="1">Uncharacterized protein</fullName>
    </submittedName>
</protein>
<name>A0A9W8YPT5_9PEZI</name>
<keyword evidence="2" id="KW-1185">Reference proteome</keyword>
<reference evidence="1" key="1">
    <citation type="submission" date="2022-10" db="EMBL/GenBank/DDBJ databases">
        <title>Tapping the CABI collections for fungal endophytes: first genome assemblies for Collariella, Neodidymelliopsis, Ascochyta clinopodiicola, Didymella pomorum, Didymosphaeria variabile, Neocosmospora piperis and Neocucurbitaria cava.</title>
        <authorList>
            <person name="Hill R."/>
        </authorList>
    </citation>
    <scope>NUCLEOTIDE SEQUENCE</scope>
    <source>
        <strain evidence="1">IMI 355082</strain>
    </source>
</reference>
<dbReference type="Proteomes" id="UP001140453">
    <property type="component" value="Unassembled WGS sequence"/>
</dbReference>
<dbReference type="Gene3D" id="3.20.20.100">
    <property type="entry name" value="NADP-dependent oxidoreductase domain"/>
    <property type="match status" value="1"/>
</dbReference>